<feature type="transmembrane region" description="Helical" evidence="1">
    <location>
        <begin position="162"/>
        <end position="179"/>
    </location>
</feature>
<keyword evidence="1" id="KW-0472">Membrane</keyword>
<dbReference type="Proteomes" id="UP000177913">
    <property type="component" value="Unassembled WGS sequence"/>
</dbReference>
<accession>A0A1F7H1J9</accession>
<organism evidence="2 3">
    <name type="scientific">Candidatus Roizmanbacteria bacterium RIFCSPHIGHO2_02_FULL_38_11</name>
    <dbReference type="NCBI Taxonomy" id="1802039"/>
    <lineage>
        <taxon>Bacteria</taxon>
        <taxon>Candidatus Roizmaniibacteriota</taxon>
    </lineage>
</organism>
<feature type="transmembrane region" description="Helical" evidence="1">
    <location>
        <begin position="97"/>
        <end position="116"/>
    </location>
</feature>
<gene>
    <name evidence="2" type="ORF">A3C25_03385</name>
</gene>
<dbReference type="InterPro" id="IPR011990">
    <property type="entry name" value="TPR-like_helical_dom_sf"/>
</dbReference>
<evidence type="ECO:0000256" key="1">
    <source>
        <dbReference type="SAM" id="Phobius"/>
    </source>
</evidence>
<evidence type="ECO:0008006" key="4">
    <source>
        <dbReference type="Google" id="ProtNLM"/>
    </source>
</evidence>
<dbReference type="InterPro" id="IPR052724">
    <property type="entry name" value="GT117_domain-containing"/>
</dbReference>
<dbReference type="SUPFAM" id="SSF48452">
    <property type="entry name" value="TPR-like"/>
    <property type="match status" value="1"/>
</dbReference>
<evidence type="ECO:0000313" key="2">
    <source>
        <dbReference type="EMBL" id="OGK25071.1"/>
    </source>
</evidence>
<comment type="caution">
    <text evidence="2">The sequence shown here is derived from an EMBL/GenBank/DDBJ whole genome shotgun (WGS) entry which is preliminary data.</text>
</comment>
<dbReference type="PANTHER" id="PTHR16214:SF3">
    <property type="entry name" value="TRANSMEMBRANE PROTEIN 260"/>
    <property type="match status" value="1"/>
</dbReference>
<evidence type="ECO:0000313" key="3">
    <source>
        <dbReference type="Proteomes" id="UP000177913"/>
    </source>
</evidence>
<feature type="transmembrane region" description="Helical" evidence="1">
    <location>
        <begin position="38"/>
        <end position="60"/>
    </location>
</feature>
<dbReference type="InterPro" id="IPR021280">
    <property type="entry name" value="TMEM260-like"/>
</dbReference>
<dbReference type="PANTHER" id="PTHR16214">
    <property type="entry name" value="TRANSMEMBRANE PROTEIN 260"/>
    <property type="match status" value="1"/>
</dbReference>
<reference evidence="2 3" key="1">
    <citation type="journal article" date="2016" name="Nat. Commun.">
        <title>Thousands of microbial genomes shed light on interconnected biogeochemical processes in an aquifer system.</title>
        <authorList>
            <person name="Anantharaman K."/>
            <person name="Brown C.T."/>
            <person name="Hug L.A."/>
            <person name="Sharon I."/>
            <person name="Castelle C.J."/>
            <person name="Probst A.J."/>
            <person name="Thomas B.C."/>
            <person name="Singh A."/>
            <person name="Wilkins M.J."/>
            <person name="Karaoz U."/>
            <person name="Brodie E.L."/>
            <person name="Williams K.H."/>
            <person name="Hubbard S.S."/>
            <person name="Banfield J.F."/>
        </authorList>
    </citation>
    <scope>NUCLEOTIDE SEQUENCE [LARGE SCALE GENOMIC DNA]</scope>
</reference>
<protein>
    <recommendedName>
        <fullName evidence="4">DUF2723 domain-containing protein</fullName>
    </recommendedName>
</protein>
<sequence>MLKRIVVLIFFTLVGVIYLHNLTRDVYSGDIGDLVTAAYVGGVAHPPGYPLFTLMGFIFSRLPIPFEVVTKIALISTIAAIFGLIFFYKFSLQTIRSIFISILSTSILAFSYFYWVNAELPEVFALNNFFAILLLYLAINFYRKPDLKNLFLMSFFTGLSLTHHHTIVLLFPTIFILTLKHIKIIFRKKETVIKITLFFILGFSIYSYVFLAASKNPPINWDNPVNLKNFIHLILRRDYSYAPSFTHQVPIKIIGIVVGNYFKTLISTFSYQIIFIFLLGAIYLIKKDKLIFISLFAAYFLSGPFLVFYGAGPSTTAPGLGVIERMYSLSFVVAMFFAPYGFLLIKEILNGFFSRYSSAPIFSKKVYTFILLSYFFIVPIFQLIYNYPKADLSKTKVGNTLASNILNSLPKKSVLFVSGDTTTFNVWYLYYVLGVRGDIDIINPPGVGGNKYLDEEINIFYKKNPKSALNDVIPKTIDKIREKRKIFTTYQIDPMPKNTVLVPKGLVFEVMDKKEIPEKADYLTEVEKIIKKIKIKRRLDLTLAEQNFTAAEIPSIYSNALVRTGDFLDDFYKDSRKSEHYYRRALWIDDTNPQAYSGLALSLFKGYGDCGWSIDSLKKAIELYPIWKRYYLQLYTLYNKCEAGKKTIQKFKDDYEDLFNEDIETLTRPRVPLDTDKKN</sequence>
<keyword evidence="1" id="KW-0812">Transmembrane</keyword>
<feature type="transmembrane region" description="Helical" evidence="1">
    <location>
        <begin position="366"/>
        <end position="385"/>
    </location>
</feature>
<feature type="transmembrane region" description="Helical" evidence="1">
    <location>
        <begin position="72"/>
        <end position="91"/>
    </location>
</feature>
<feature type="transmembrane region" description="Helical" evidence="1">
    <location>
        <begin position="290"/>
        <end position="311"/>
    </location>
</feature>
<dbReference type="Pfam" id="PF11028">
    <property type="entry name" value="TMEM260-like"/>
    <property type="match status" value="1"/>
</dbReference>
<dbReference type="EMBL" id="MFZO01000019">
    <property type="protein sequence ID" value="OGK25071.1"/>
    <property type="molecule type" value="Genomic_DNA"/>
</dbReference>
<feature type="transmembrane region" description="Helical" evidence="1">
    <location>
        <begin position="191"/>
        <end position="211"/>
    </location>
</feature>
<feature type="transmembrane region" description="Helical" evidence="1">
    <location>
        <begin position="123"/>
        <end position="142"/>
    </location>
</feature>
<name>A0A1F7H1J9_9BACT</name>
<keyword evidence="1" id="KW-1133">Transmembrane helix</keyword>
<feature type="transmembrane region" description="Helical" evidence="1">
    <location>
        <begin position="326"/>
        <end position="345"/>
    </location>
</feature>
<dbReference type="AlphaFoldDB" id="A0A1F7H1J9"/>
<proteinExistence type="predicted"/>
<feature type="transmembrane region" description="Helical" evidence="1">
    <location>
        <begin position="265"/>
        <end position="285"/>
    </location>
</feature>
<dbReference type="Gene3D" id="1.25.40.10">
    <property type="entry name" value="Tetratricopeptide repeat domain"/>
    <property type="match status" value="1"/>
</dbReference>